<dbReference type="PANTHER" id="PTHR34220:SF7">
    <property type="entry name" value="SENSOR HISTIDINE KINASE YPDA"/>
    <property type="match status" value="1"/>
</dbReference>
<dbReference type="GO" id="GO:0016020">
    <property type="term" value="C:membrane"/>
    <property type="evidence" value="ECO:0007669"/>
    <property type="project" value="InterPro"/>
</dbReference>
<gene>
    <name evidence="5" type="ORF">SAMN05216258_113103</name>
</gene>
<accession>A0A1I3NJ31</accession>
<keyword evidence="5" id="KW-0808">Transferase</keyword>
<sequence length="379" mass="40902">MTIALAPSSAPPPGPAAPGPPSVEPAALLFGGLLGGPVSALRFRSAAWAAFVVFEIIVRLFIYQDLWSAVALTLALDPFVIAFAYGLSAIYRRLGFEGRLTLRSLGWILGLGAAGGVLMALGAEILRPPLRIAPLQGLILPPFLSVALYYFLAYLCWGLACFWTTAERARRAERRRAAQAEAEAREAELQRLRLQLDPHFLINALNGAAEELRVDPAAAHAMIEDLSIFLRRSLAGMDRLVAPLDEEVDALEAYLAVQRSRFGERFEASLSVDAAALGRGIASFLLQPLVENAVEHGRRGGRRSLSVAIRACGAEEDLEIVIRNPGRLADAAPAGTRSGIGLDNVRRRLALHYPGRHALALEQDGEEVRVSLRLEGAPE</sequence>
<evidence type="ECO:0000256" key="3">
    <source>
        <dbReference type="SAM" id="Phobius"/>
    </source>
</evidence>
<keyword evidence="3" id="KW-0472">Membrane</keyword>
<feature type="transmembrane region" description="Helical" evidence="3">
    <location>
        <begin position="69"/>
        <end position="92"/>
    </location>
</feature>
<dbReference type="PANTHER" id="PTHR34220">
    <property type="entry name" value="SENSOR HISTIDINE KINASE YPDA"/>
    <property type="match status" value="1"/>
</dbReference>
<evidence type="ECO:0000256" key="1">
    <source>
        <dbReference type="SAM" id="Coils"/>
    </source>
</evidence>
<protein>
    <submittedName>
        <fullName evidence="5">Histidine kinase</fullName>
    </submittedName>
</protein>
<keyword evidence="3" id="KW-0812">Transmembrane</keyword>
<dbReference type="GO" id="GO:0000155">
    <property type="term" value="F:phosphorelay sensor kinase activity"/>
    <property type="evidence" value="ECO:0007669"/>
    <property type="project" value="InterPro"/>
</dbReference>
<feature type="compositionally biased region" description="Pro residues" evidence="2">
    <location>
        <begin position="9"/>
        <end position="20"/>
    </location>
</feature>
<dbReference type="InterPro" id="IPR036890">
    <property type="entry name" value="HATPase_C_sf"/>
</dbReference>
<feature type="domain" description="Signal transduction histidine kinase internal region" evidence="4">
    <location>
        <begin position="187"/>
        <end position="266"/>
    </location>
</feature>
<feature type="transmembrane region" description="Helical" evidence="3">
    <location>
        <begin position="146"/>
        <end position="166"/>
    </location>
</feature>
<dbReference type="Gene3D" id="3.30.565.10">
    <property type="entry name" value="Histidine kinase-like ATPase, C-terminal domain"/>
    <property type="match status" value="1"/>
</dbReference>
<dbReference type="RefSeq" id="WP_092864998.1">
    <property type="nucleotide sequence ID" value="NZ_FOQH01000013.1"/>
</dbReference>
<feature type="transmembrane region" description="Helical" evidence="3">
    <location>
        <begin position="46"/>
        <end position="63"/>
    </location>
</feature>
<dbReference type="Proteomes" id="UP000199377">
    <property type="component" value="Unassembled WGS sequence"/>
</dbReference>
<dbReference type="SUPFAM" id="SSF55874">
    <property type="entry name" value="ATPase domain of HSP90 chaperone/DNA topoisomerase II/histidine kinase"/>
    <property type="match status" value="1"/>
</dbReference>
<evidence type="ECO:0000256" key="2">
    <source>
        <dbReference type="SAM" id="MobiDB-lite"/>
    </source>
</evidence>
<dbReference type="OrthoDB" id="2514702at2"/>
<keyword evidence="5" id="KW-0418">Kinase</keyword>
<dbReference type="InterPro" id="IPR050640">
    <property type="entry name" value="Bact_2-comp_sensor_kinase"/>
</dbReference>
<proteinExistence type="predicted"/>
<keyword evidence="6" id="KW-1185">Reference proteome</keyword>
<keyword evidence="3" id="KW-1133">Transmembrane helix</keyword>
<feature type="region of interest" description="Disordered" evidence="2">
    <location>
        <begin position="1"/>
        <end position="20"/>
    </location>
</feature>
<feature type="transmembrane region" description="Helical" evidence="3">
    <location>
        <begin position="104"/>
        <end position="126"/>
    </location>
</feature>
<feature type="coiled-coil region" evidence="1">
    <location>
        <begin position="170"/>
        <end position="197"/>
    </location>
</feature>
<dbReference type="STRING" id="1114924.SAMN05216258_113103"/>
<dbReference type="InterPro" id="IPR010559">
    <property type="entry name" value="Sig_transdc_His_kin_internal"/>
</dbReference>
<dbReference type="Pfam" id="PF06580">
    <property type="entry name" value="His_kinase"/>
    <property type="match status" value="1"/>
</dbReference>
<name>A0A1I3NJ31_9RHOB</name>
<evidence type="ECO:0000313" key="6">
    <source>
        <dbReference type="Proteomes" id="UP000199377"/>
    </source>
</evidence>
<organism evidence="5 6">
    <name type="scientific">Albimonas pacifica</name>
    <dbReference type="NCBI Taxonomy" id="1114924"/>
    <lineage>
        <taxon>Bacteria</taxon>
        <taxon>Pseudomonadati</taxon>
        <taxon>Pseudomonadota</taxon>
        <taxon>Alphaproteobacteria</taxon>
        <taxon>Rhodobacterales</taxon>
        <taxon>Paracoccaceae</taxon>
        <taxon>Albimonas</taxon>
    </lineage>
</organism>
<dbReference type="EMBL" id="FOQH01000013">
    <property type="protein sequence ID" value="SFJ09179.1"/>
    <property type="molecule type" value="Genomic_DNA"/>
</dbReference>
<reference evidence="5 6" key="1">
    <citation type="submission" date="2016-10" db="EMBL/GenBank/DDBJ databases">
        <authorList>
            <person name="de Groot N.N."/>
        </authorList>
    </citation>
    <scope>NUCLEOTIDE SEQUENCE [LARGE SCALE GENOMIC DNA]</scope>
    <source>
        <strain evidence="5 6">CGMCC 1.11030</strain>
    </source>
</reference>
<evidence type="ECO:0000313" key="5">
    <source>
        <dbReference type="EMBL" id="SFJ09179.1"/>
    </source>
</evidence>
<keyword evidence="1" id="KW-0175">Coiled coil</keyword>
<evidence type="ECO:0000259" key="4">
    <source>
        <dbReference type="Pfam" id="PF06580"/>
    </source>
</evidence>
<dbReference type="AlphaFoldDB" id="A0A1I3NJ31"/>